<protein>
    <submittedName>
        <fullName evidence="2">Uncharacterized protein</fullName>
    </submittedName>
</protein>
<organism evidence="2">
    <name type="scientific">virus sp. ctiha2</name>
    <dbReference type="NCBI Taxonomy" id="2827299"/>
    <lineage>
        <taxon>Viruses</taxon>
    </lineage>
</organism>
<keyword evidence="1" id="KW-0472">Membrane</keyword>
<accession>A0A8S5RH83</accession>
<name>A0A8S5RH83_9VIRU</name>
<sequence length="41" mass="4802">MLQYVIYIMKILGIIAITNISFQNRLRLGILKNLIVRVENI</sequence>
<evidence type="ECO:0000256" key="1">
    <source>
        <dbReference type="SAM" id="Phobius"/>
    </source>
</evidence>
<reference evidence="2" key="1">
    <citation type="journal article" date="2021" name="Proc. Natl. Acad. Sci. U.S.A.">
        <title>A Catalog of Tens of Thousands of Viruses from Human Metagenomes Reveals Hidden Associations with Chronic Diseases.</title>
        <authorList>
            <person name="Tisza M.J."/>
            <person name="Buck C.B."/>
        </authorList>
    </citation>
    <scope>NUCLEOTIDE SEQUENCE</scope>
    <source>
        <strain evidence="2">Ctiha2</strain>
    </source>
</reference>
<keyword evidence="1" id="KW-0812">Transmembrane</keyword>
<dbReference type="EMBL" id="BK059104">
    <property type="protein sequence ID" value="DAE30437.1"/>
    <property type="molecule type" value="Genomic_DNA"/>
</dbReference>
<proteinExistence type="predicted"/>
<keyword evidence="1" id="KW-1133">Transmembrane helix</keyword>
<feature type="transmembrane region" description="Helical" evidence="1">
    <location>
        <begin position="6"/>
        <end position="22"/>
    </location>
</feature>
<evidence type="ECO:0000313" key="2">
    <source>
        <dbReference type="EMBL" id="DAE30437.1"/>
    </source>
</evidence>